<keyword evidence="2" id="KW-1185">Reference proteome</keyword>
<dbReference type="SUPFAM" id="SSF54285">
    <property type="entry name" value="MoaD/ThiS"/>
    <property type="match status" value="1"/>
</dbReference>
<dbReference type="EMBL" id="JBHTBR010000002">
    <property type="protein sequence ID" value="MFC7290773.1"/>
    <property type="molecule type" value="Genomic_DNA"/>
</dbReference>
<dbReference type="Proteomes" id="UP001596492">
    <property type="component" value="Unassembled WGS sequence"/>
</dbReference>
<gene>
    <name evidence="1" type="primary">thiS</name>
    <name evidence="1" type="ORF">ACFQS8_04030</name>
</gene>
<dbReference type="InterPro" id="IPR012675">
    <property type="entry name" value="Beta-grasp_dom_sf"/>
</dbReference>
<accession>A0ABW2IIM0</accession>
<reference evidence="2" key="1">
    <citation type="journal article" date="2019" name="Int. J. Syst. Evol. Microbiol.">
        <title>The Global Catalogue of Microorganisms (GCM) 10K type strain sequencing project: providing services to taxonomists for standard genome sequencing and annotation.</title>
        <authorList>
            <consortium name="The Broad Institute Genomics Platform"/>
            <consortium name="The Broad Institute Genome Sequencing Center for Infectious Disease"/>
            <person name="Wu L."/>
            <person name="Ma J."/>
        </authorList>
    </citation>
    <scope>NUCLEOTIDE SEQUENCE [LARGE SCALE GENOMIC DNA]</scope>
    <source>
        <strain evidence="2">CCUG 51308</strain>
    </source>
</reference>
<dbReference type="PANTHER" id="PTHR34472:SF1">
    <property type="entry name" value="SULFUR CARRIER PROTEIN THIS"/>
    <property type="match status" value="1"/>
</dbReference>
<dbReference type="CDD" id="cd00565">
    <property type="entry name" value="Ubl_ThiS"/>
    <property type="match status" value="1"/>
</dbReference>
<evidence type="ECO:0000313" key="2">
    <source>
        <dbReference type="Proteomes" id="UP001596492"/>
    </source>
</evidence>
<dbReference type="RefSeq" id="WP_382165953.1">
    <property type="nucleotide sequence ID" value="NZ_JBHTBR010000002.1"/>
</dbReference>
<dbReference type="Gene3D" id="3.10.20.30">
    <property type="match status" value="1"/>
</dbReference>
<evidence type="ECO:0000313" key="1">
    <source>
        <dbReference type="EMBL" id="MFC7290773.1"/>
    </source>
</evidence>
<comment type="caution">
    <text evidence="1">The sequence shown here is derived from an EMBL/GenBank/DDBJ whole genome shotgun (WGS) entry which is preliminary data.</text>
</comment>
<dbReference type="InterPro" id="IPR010035">
    <property type="entry name" value="Thi_S"/>
</dbReference>
<dbReference type="InterPro" id="IPR016155">
    <property type="entry name" value="Mopterin_synth/thiamin_S_b"/>
</dbReference>
<dbReference type="NCBIfam" id="TIGR01683">
    <property type="entry name" value="thiS"/>
    <property type="match status" value="1"/>
</dbReference>
<protein>
    <submittedName>
        <fullName evidence="1">Sulfur carrier protein ThiS</fullName>
    </submittedName>
</protein>
<dbReference type="InterPro" id="IPR003749">
    <property type="entry name" value="ThiS/MoaD-like"/>
</dbReference>
<organism evidence="1 2">
    <name type="scientific">Hirschia litorea</name>
    <dbReference type="NCBI Taxonomy" id="1199156"/>
    <lineage>
        <taxon>Bacteria</taxon>
        <taxon>Pseudomonadati</taxon>
        <taxon>Pseudomonadota</taxon>
        <taxon>Alphaproteobacteria</taxon>
        <taxon>Hyphomonadales</taxon>
        <taxon>Hyphomonadaceae</taxon>
        <taxon>Hirschia</taxon>
    </lineage>
</organism>
<dbReference type="Pfam" id="PF02597">
    <property type="entry name" value="ThiS"/>
    <property type="match status" value="1"/>
</dbReference>
<name>A0ABW2IIM0_9PROT</name>
<proteinExistence type="predicted"/>
<dbReference type="PANTHER" id="PTHR34472">
    <property type="entry name" value="SULFUR CARRIER PROTEIN THIS"/>
    <property type="match status" value="1"/>
</dbReference>
<sequence length="66" mass="7009">MQLILNGSPQEVPDGATLGQFLAELGLPEKGLAVERNLEIVPKSAYDSTRLEAGDRLEVIQFVGGG</sequence>